<comment type="subcellular location">
    <subcellularLocation>
        <location evidence="1">Cell envelope</location>
    </subcellularLocation>
</comment>
<keyword evidence="3 4" id="KW-0732">Signal</keyword>
<organism evidence="6 7">
    <name type="scientific">Marinomonas balearica</name>
    <dbReference type="NCBI Taxonomy" id="491947"/>
    <lineage>
        <taxon>Bacteria</taxon>
        <taxon>Pseudomonadati</taxon>
        <taxon>Pseudomonadota</taxon>
        <taxon>Gammaproteobacteria</taxon>
        <taxon>Oceanospirillales</taxon>
        <taxon>Oceanospirillaceae</taxon>
        <taxon>Marinomonas</taxon>
    </lineage>
</organism>
<evidence type="ECO:0000259" key="5">
    <source>
        <dbReference type="Pfam" id="PF13407"/>
    </source>
</evidence>
<dbReference type="SUPFAM" id="SSF53822">
    <property type="entry name" value="Periplasmic binding protein-like I"/>
    <property type="match status" value="1"/>
</dbReference>
<accession>A0A4R6MDY2</accession>
<protein>
    <submittedName>
        <fullName evidence="6">Monosaccharide ABC transporter substrate-binding protein (CUT2 family)</fullName>
    </submittedName>
</protein>
<evidence type="ECO:0000256" key="1">
    <source>
        <dbReference type="ARBA" id="ARBA00004196"/>
    </source>
</evidence>
<dbReference type="GO" id="GO:0030313">
    <property type="term" value="C:cell envelope"/>
    <property type="evidence" value="ECO:0007669"/>
    <property type="project" value="UniProtKB-SubCell"/>
</dbReference>
<feature type="chain" id="PRO_5020787788" evidence="4">
    <location>
        <begin position="24"/>
        <end position="309"/>
    </location>
</feature>
<dbReference type="InterPro" id="IPR025997">
    <property type="entry name" value="SBP_2_dom"/>
</dbReference>
<evidence type="ECO:0000256" key="2">
    <source>
        <dbReference type="ARBA" id="ARBA00007639"/>
    </source>
</evidence>
<dbReference type="InterPro" id="IPR028082">
    <property type="entry name" value="Peripla_BP_I"/>
</dbReference>
<sequence length="309" mass="32185">MKIQKLLLAGAVATSFVAGGASAAEVTKIGLAVPNLSANYFIQIKESVEEYASKKGIKVITVNANDDSSTQVSQVQDLMTQNIDAFLYIPAGAAAATVPPRLARRAGIPVVNVDRNAETEPGDTFIAGEGVKSAYKVCSHIIDLAGGKGEMIMIHGQKGVTPEVNRTKGCNQAIAENPGVKLVADQWSERWSQDEGFSIAQNLLQAYPNVNLVFGQADGLAMGAAKAVAASGADHRIFVGGYDGDTGALKAIKQGVFDVTATQSTRAMGRLAVDSAIKLAAGGMVPKEQIIDAVLTTSANVDAFISDHP</sequence>
<evidence type="ECO:0000313" key="7">
    <source>
        <dbReference type="Proteomes" id="UP000294656"/>
    </source>
</evidence>
<comment type="similarity">
    <text evidence="2">Belongs to the bacterial solute-binding protein 2 family.</text>
</comment>
<keyword evidence="7" id="KW-1185">Reference proteome</keyword>
<proteinExistence type="inferred from homology"/>
<dbReference type="PANTHER" id="PTHR46847">
    <property type="entry name" value="D-ALLOSE-BINDING PERIPLASMIC PROTEIN-RELATED"/>
    <property type="match status" value="1"/>
</dbReference>
<evidence type="ECO:0000256" key="3">
    <source>
        <dbReference type="ARBA" id="ARBA00022729"/>
    </source>
</evidence>
<dbReference type="EMBL" id="SNXC01000009">
    <property type="protein sequence ID" value="TDO99764.1"/>
    <property type="molecule type" value="Genomic_DNA"/>
</dbReference>
<comment type="caution">
    <text evidence="6">The sequence shown here is derived from an EMBL/GenBank/DDBJ whole genome shotgun (WGS) entry which is preliminary data.</text>
</comment>
<dbReference type="RefSeq" id="WP_013660781.1">
    <property type="nucleotide sequence ID" value="NZ_SNXC01000009.1"/>
</dbReference>
<gene>
    <name evidence="6" type="ORF">DFP79_0767</name>
</gene>
<dbReference type="OrthoDB" id="4827464at2"/>
<dbReference type="Gene3D" id="3.40.50.2300">
    <property type="match status" value="2"/>
</dbReference>
<evidence type="ECO:0000256" key="4">
    <source>
        <dbReference type="SAM" id="SignalP"/>
    </source>
</evidence>
<dbReference type="PANTHER" id="PTHR46847:SF1">
    <property type="entry name" value="D-ALLOSE-BINDING PERIPLASMIC PROTEIN-RELATED"/>
    <property type="match status" value="1"/>
</dbReference>
<feature type="signal peptide" evidence="4">
    <location>
        <begin position="1"/>
        <end position="23"/>
    </location>
</feature>
<dbReference type="Pfam" id="PF13407">
    <property type="entry name" value="Peripla_BP_4"/>
    <property type="match status" value="1"/>
</dbReference>
<evidence type="ECO:0000313" key="6">
    <source>
        <dbReference type="EMBL" id="TDO99764.1"/>
    </source>
</evidence>
<feature type="domain" description="Periplasmic binding protein" evidence="5">
    <location>
        <begin position="29"/>
        <end position="282"/>
    </location>
</feature>
<dbReference type="Proteomes" id="UP000294656">
    <property type="component" value="Unassembled WGS sequence"/>
</dbReference>
<dbReference type="GO" id="GO:0030246">
    <property type="term" value="F:carbohydrate binding"/>
    <property type="evidence" value="ECO:0007669"/>
    <property type="project" value="UniProtKB-ARBA"/>
</dbReference>
<reference evidence="6 7" key="1">
    <citation type="submission" date="2019-03" db="EMBL/GenBank/DDBJ databases">
        <title>Genomic Encyclopedia of Type Strains, Phase III (KMG-III): the genomes of soil and plant-associated and newly described type strains.</title>
        <authorList>
            <person name="Whitman W."/>
        </authorList>
    </citation>
    <scope>NUCLEOTIDE SEQUENCE [LARGE SCALE GENOMIC DNA]</scope>
    <source>
        <strain evidence="6 7">CECT 7378</strain>
    </source>
</reference>
<dbReference type="AlphaFoldDB" id="A0A4R6MDY2"/>
<name>A0A4R6MDY2_9GAMM</name>
<dbReference type="GO" id="GO:0055085">
    <property type="term" value="P:transmembrane transport"/>
    <property type="evidence" value="ECO:0007669"/>
    <property type="project" value="UniProtKB-ARBA"/>
</dbReference>